<dbReference type="EMBL" id="JAMPLM010000001">
    <property type="protein sequence ID" value="MEP1056935.1"/>
    <property type="molecule type" value="Genomic_DNA"/>
</dbReference>
<proteinExistence type="predicted"/>
<gene>
    <name evidence="2" type="ORF">NDI38_00695</name>
</gene>
<comment type="caution">
    <text evidence="2">The sequence shown here is derived from an EMBL/GenBank/DDBJ whole genome shotgun (WGS) entry which is preliminary data.</text>
</comment>
<keyword evidence="3" id="KW-1185">Reference proteome</keyword>
<dbReference type="Proteomes" id="UP001476950">
    <property type="component" value="Unassembled WGS sequence"/>
</dbReference>
<sequence length="110" mass="12675">MPSPSRSQTPTNHLDQTPKILESRDQYRSCHICLPEEEYRVAAVMVDGKYYGLAKVVPDRQRSLEIANRLLTAGTEAVITKLAKGYAIWRLEPEAYTELCPRTTRRQRNR</sequence>
<feature type="compositionally biased region" description="Polar residues" evidence="1">
    <location>
        <begin position="1"/>
        <end position="15"/>
    </location>
</feature>
<dbReference type="RefSeq" id="WP_190453393.1">
    <property type="nucleotide sequence ID" value="NZ_JAMPLM010000001.1"/>
</dbReference>
<evidence type="ECO:0000313" key="3">
    <source>
        <dbReference type="Proteomes" id="UP001476950"/>
    </source>
</evidence>
<accession>A0ABV0KCK3</accession>
<evidence type="ECO:0000313" key="2">
    <source>
        <dbReference type="EMBL" id="MEP1056935.1"/>
    </source>
</evidence>
<evidence type="ECO:0000256" key="1">
    <source>
        <dbReference type="SAM" id="MobiDB-lite"/>
    </source>
</evidence>
<feature type="region of interest" description="Disordered" evidence="1">
    <location>
        <begin position="1"/>
        <end position="20"/>
    </location>
</feature>
<reference evidence="2 3" key="1">
    <citation type="submission" date="2022-04" db="EMBL/GenBank/DDBJ databases">
        <title>Positive selection, recombination, and allopatry shape intraspecific diversity of widespread and dominant cyanobacteria.</title>
        <authorList>
            <person name="Wei J."/>
            <person name="Shu W."/>
            <person name="Hu C."/>
        </authorList>
    </citation>
    <scope>NUCLEOTIDE SEQUENCE [LARGE SCALE GENOMIC DNA]</scope>
    <source>
        <strain evidence="2 3">AS-A4</strain>
    </source>
</reference>
<organism evidence="2 3">
    <name type="scientific">Stenomitos frigidus AS-A4</name>
    <dbReference type="NCBI Taxonomy" id="2933935"/>
    <lineage>
        <taxon>Bacteria</taxon>
        <taxon>Bacillati</taxon>
        <taxon>Cyanobacteriota</taxon>
        <taxon>Cyanophyceae</taxon>
        <taxon>Leptolyngbyales</taxon>
        <taxon>Leptolyngbyaceae</taxon>
        <taxon>Stenomitos</taxon>
    </lineage>
</organism>
<name>A0ABV0KCK3_9CYAN</name>
<protein>
    <submittedName>
        <fullName evidence="2">Uncharacterized protein</fullName>
    </submittedName>
</protein>